<keyword evidence="3" id="KW-1185">Reference proteome</keyword>
<evidence type="ECO:0000313" key="3">
    <source>
        <dbReference type="Proteomes" id="UP001231189"/>
    </source>
</evidence>
<comment type="caution">
    <text evidence="2">The sequence shown here is derived from an EMBL/GenBank/DDBJ whole genome shotgun (WGS) entry which is preliminary data.</text>
</comment>
<protein>
    <submittedName>
        <fullName evidence="2">Uncharacterized protein</fullName>
    </submittedName>
</protein>
<dbReference type="AlphaFoldDB" id="A0AAD8TTN1"/>
<evidence type="ECO:0000256" key="1">
    <source>
        <dbReference type="SAM" id="MobiDB-lite"/>
    </source>
</evidence>
<name>A0AAD8TTN1_LOLMU</name>
<evidence type="ECO:0000313" key="2">
    <source>
        <dbReference type="EMBL" id="KAK1691873.1"/>
    </source>
</evidence>
<dbReference type="PANTHER" id="PTHR33018">
    <property type="entry name" value="OS10G0338966 PROTEIN-RELATED"/>
    <property type="match status" value="1"/>
</dbReference>
<dbReference type="Proteomes" id="UP001231189">
    <property type="component" value="Unassembled WGS sequence"/>
</dbReference>
<accession>A0AAD8TTN1</accession>
<gene>
    <name evidence="2" type="ORF">QYE76_008570</name>
</gene>
<feature type="region of interest" description="Disordered" evidence="1">
    <location>
        <begin position="180"/>
        <end position="273"/>
    </location>
</feature>
<proteinExistence type="predicted"/>
<organism evidence="2 3">
    <name type="scientific">Lolium multiflorum</name>
    <name type="common">Italian ryegrass</name>
    <name type="synonym">Lolium perenne subsp. multiflorum</name>
    <dbReference type="NCBI Taxonomy" id="4521"/>
    <lineage>
        <taxon>Eukaryota</taxon>
        <taxon>Viridiplantae</taxon>
        <taxon>Streptophyta</taxon>
        <taxon>Embryophyta</taxon>
        <taxon>Tracheophyta</taxon>
        <taxon>Spermatophyta</taxon>
        <taxon>Magnoliopsida</taxon>
        <taxon>Liliopsida</taxon>
        <taxon>Poales</taxon>
        <taxon>Poaceae</taxon>
        <taxon>BOP clade</taxon>
        <taxon>Pooideae</taxon>
        <taxon>Poodae</taxon>
        <taxon>Poeae</taxon>
        <taxon>Poeae Chloroplast Group 2 (Poeae type)</taxon>
        <taxon>Loliodinae</taxon>
        <taxon>Loliinae</taxon>
        <taxon>Lolium</taxon>
    </lineage>
</organism>
<dbReference type="EMBL" id="JAUUTY010000001">
    <property type="protein sequence ID" value="KAK1691873.1"/>
    <property type="molecule type" value="Genomic_DNA"/>
</dbReference>
<dbReference type="PANTHER" id="PTHR33018:SF34">
    <property type="entry name" value="OS02G0472350 PROTEIN"/>
    <property type="match status" value="1"/>
</dbReference>
<sequence>MAITNHYYFELTPEQRRNPQWHPDYSPTWDSFFINWRESALARHEEDGPPPSNFNEAGRRLWWRGRTLHSVMAYRGLRLRYPQSQPLLSRVVAPPATKGVYNPPRVAGGDTTCDDWRPTLAIAPLGCREILCAAASSAPPPRTATDHCRLVPPHLQVVTGALSFPLLSLSARSKPYRVGRRFAPPLPSSPSLDDHANGSASTPAPSSPKESMRGAANRHRHLLLPRSQRCAAPSAAIGRRRPRRSGDLWEAAPPPGGCPRRRASDTLGSTSRRGLERLLRSSPAPGHRWLTTRLTPVGPMATTEKTTDSVIEKTMAPVMEKTTAPVMEKPTAPVMARDRIPITVREWNKSKKVPESEVADRYKRSLFDDLMAHFTLLELGSQTEMDKQRELVKKWTLKKMGELFRAWKNRLWATYKDEKKPPKFEGYLSKQEHNWEEFVKYKSSEDAVALSKKNKKNASEKLYHHHTGRGGYQVSMPKWDAQEAEMQRNGITPEPIRENWDTRARNWFLGHGCEYDMKTGNLVKSGSKVKIPRENGLK</sequence>
<reference evidence="2" key="1">
    <citation type="submission" date="2023-07" db="EMBL/GenBank/DDBJ databases">
        <title>A chromosome-level genome assembly of Lolium multiflorum.</title>
        <authorList>
            <person name="Chen Y."/>
            <person name="Copetti D."/>
            <person name="Kolliker R."/>
            <person name="Studer B."/>
        </authorList>
    </citation>
    <scope>NUCLEOTIDE SEQUENCE</scope>
    <source>
        <strain evidence="2">02402/16</strain>
        <tissue evidence="2">Leaf</tissue>
    </source>
</reference>